<dbReference type="PANTHER" id="PTHR11364:SF27">
    <property type="entry name" value="SULFURTRANSFERASE"/>
    <property type="match status" value="1"/>
</dbReference>
<dbReference type="CDD" id="cd01449">
    <property type="entry name" value="TST_Repeat_2"/>
    <property type="match status" value="1"/>
</dbReference>
<gene>
    <name evidence="5" type="primary">sseA</name>
    <name evidence="5" type="ORF">GCM10008942_30210</name>
</gene>
<accession>A0ABN1F0K3</accession>
<dbReference type="EMBL" id="BAAADD010000008">
    <property type="protein sequence ID" value="GAA0579275.1"/>
    <property type="molecule type" value="Genomic_DNA"/>
</dbReference>
<dbReference type="Proteomes" id="UP001499951">
    <property type="component" value="Unassembled WGS sequence"/>
</dbReference>
<dbReference type="SMART" id="SM00450">
    <property type="entry name" value="RHOD"/>
    <property type="match status" value="2"/>
</dbReference>
<dbReference type="PANTHER" id="PTHR11364">
    <property type="entry name" value="THIOSULFATE SULFERTANSFERASE"/>
    <property type="match status" value="1"/>
</dbReference>
<evidence type="ECO:0000256" key="1">
    <source>
        <dbReference type="ARBA" id="ARBA00022679"/>
    </source>
</evidence>
<feature type="domain" description="Rhodanese" evidence="4">
    <location>
        <begin position="163"/>
        <end position="277"/>
    </location>
</feature>
<dbReference type="PROSITE" id="PS50206">
    <property type="entry name" value="RHODANESE_3"/>
    <property type="match status" value="2"/>
</dbReference>
<organism evidence="5 6">
    <name type="scientific">Rhizomicrobium electricum</name>
    <dbReference type="NCBI Taxonomy" id="480070"/>
    <lineage>
        <taxon>Bacteria</taxon>
        <taxon>Pseudomonadati</taxon>
        <taxon>Pseudomonadota</taxon>
        <taxon>Alphaproteobacteria</taxon>
        <taxon>Micropepsales</taxon>
        <taxon>Micropepsaceae</taxon>
        <taxon>Rhizomicrobium</taxon>
    </lineage>
</organism>
<comment type="caution">
    <text evidence="5">The sequence shown here is derived from an EMBL/GenBank/DDBJ whole genome shotgun (WGS) entry which is preliminary data.</text>
</comment>
<evidence type="ECO:0000256" key="2">
    <source>
        <dbReference type="ARBA" id="ARBA00022737"/>
    </source>
</evidence>
<dbReference type="SUPFAM" id="SSF52821">
    <property type="entry name" value="Rhodanese/Cell cycle control phosphatase"/>
    <property type="match status" value="2"/>
</dbReference>
<dbReference type="InterPro" id="IPR001763">
    <property type="entry name" value="Rhodanese-like_dom"/>
</dbReference>
<keyword evidence="1 3" id="KW-0808">Transferase</keyword>
<evidence type="ECO:0000313" key="5">
    <source>
        <dbReference type="EMBL" id="GAA0579275.1"/>
    </source>
</evidence>
<dbReference type="InterPro" id="IPR045078">
    <property type="entry name" value="TST/MPST-like"/>
</dbReference>
<evidence type="ECO:0000313" key="6">
    <source>
        <dbReference type="Proteomes" id="UP001499951"/>
    </source>
</evidence>
<protein>
    <recommendedName>
        <fullName evidence="3">Sulfurtransferase</fullName>
    </recommendedName>
</protein>
<dbReference type="NCBIfam" id="NF008557">
    <property type="entry name" value="PRK11493.1"/>
    <property type="match status" value="1"/>
</dbReference>
<keyword evidence="2" id="KW-0677">Repeat</keyword>
<evidence type="ECO:0000256" key="3">
    <source>
        <dbReference type="RuleBase" id="RU000507"/>
    </source>
</evidence>
<dbReference type="InterPro" id="IPR001307">
    <property type="entry name" value="Thiosulphate_STrfase_CS"/>
</dbReference>
<reference evidence="5 6" key="1">
    <citation type="journal article" date="2019" name="Int. J. Syst. Evol. Microbiol.">
        <title>The Global Catalogue of Microorganisms (GCM) 10K type strain sequencing project: providing services to taxonomists for standard genome sequencing and annotation.</title>
        <authorList>
            <consortium name="The Broad Institute Genomics Platform"/>
            <consortium name="The Broad Institute Genome Sequencing Center for Infectious Disease"/>
            <person name="Wu L."/>
            <person name="Ma J."/>
        </authorList>
    </citation>
    <scope>NUCLEOTIDE SEQUENCE [LARGE SCALE GENOMIC DNA]</scope>
    <source>
        <strain evidence="5 6">JCM 15089</strain>
    </source>
</reference>
<dbReference type="CDD" id="cd01448">
    <property type="entry name" value="TST_Repeat_1"/>
    <property type="match status" value="1"/>
</dbReference>
<proteinExistence type="predicted"/>
<dbReference type="PROSITE" id="PS00683">
    <property type="entry name" value="RHODANESE_2"/>
    <property type="match status" value="1"/>
</dbReference>
<evidence type="ECO:0000259" key="4">
    <source>
        <dbReference type="PROSITE" id="PS50206"/>
    </source>
</evidence>
<dbReference type="Gene3D" id="3.40.250.10">
    <property type="entry name" value="Rhodanese-like domain"/>
    <property type="match status" value="2"/>
</dbReference>
<keyword evidence="6" id="KW-1185">Reference proteome</keyword>
<dbReference type="PROSITE" id="PS00380">
    <property type="entry name" value="RHODANESE_1"/>
    <property type="match status" value="1"/>
</dbReference>
<sequence>MNPLVTPLWLAERRADPLVKVLDCSWYMAAQKRNPSAEFAAGHIPGAQFFDIDAQSDSSSPYPHMLPPPDKFETAMAAFGIGNDTTVMVYDTAPMFSAPRVWWMFRAFGHDKVVILDGGLKAWTAVDYPLTTHATPQQPATTFTARPNPALVRSFDDMMRIARDGSAQILDARGEPRFFAREPEPRPGLRGGHIPGAKNVHYATLIAADGTLKPAGELKRLFESKGVDLAAPIVTSCGSGVTAAIVMLALVVAGAQDVALYDGSWSEWGARPDAPVETE</sequence>
<dbReference type="Pfam" id="PF00581">
    <property type="entry name" value="Rhodanese"/>
    <property type="match status" value="2"/>
</dbReference>
<dbReference type="RefSeq" id="WP_166936889.1">
    <property type="nucleotide sequence ID" value="NZ_BAAADD010000008.1"/>
</dbReference>
<dbReference type="InterPro" id="IPR036873">
    <property type="entry name" value="Rhodanese-like_dom_sf"/>
</dbReference>
<feature type="domain" description="Rhodanese" evidence="4">
    <location>
        <begin position="15"/>
        <end position="132"/>
    </location>
</feature>
<name>A0ABN1F0K3_9PROT</name>